<keyword evidence="6" id="KW-0539">Nucleus</keyword>
<sequence>MAELAEDMDDFDRPDSPPTADTPTVDEADRDGDATQPTASKPTKNAFAELMAPKHAKPASSQSPQSLASKASQIIRGVWRGALVEYITHPERFPGQVVRVTPHTVLIKDAFPKATVHLLLLPRSPAHYLLHPHAALADGDFLAVVREEAAAAAELAAAELARRLGAFSASSRARNEAMNGGKVPFDALPAGRDYAREIRVGVHAHPSMAHLHVHVISRDMHSDRVRHRKHYNSFTTPFFVPLADYPLAEDDVRRDTKFQNANLAKELVCWRCGKAFGSRFAELKKHLEGEFEEWKRE</sequence>
<keyword evidence="3" id="KW-0863">Zinc-finger</keyword>
<dbReference type="PANTHER" id="PTHR12486">
    <property type="entry name" value="APRATAXIN-RELATED"/>
    <property type="match status" value="1"/>
</dbReference>
<dbReference type="Pfam" id="PF16278">
    <property type="entry name" value="zf-C2HE"/>
    <property type="match status" value="1"/>
</dbReference>
<evidence type="ECO:0000259" key="9">
    <source>
        <dbReference type="Pfam" id="PF16278"/>
    </source>
</evidence>
<dbReference type="Gene3D" id="3.30.428.10">
    <property type="entry name" value="HIT-like"/>
    <property type="match status" value="1"/>
</dbReference>
<dbReference type="InterPro" id="IPR032566">
    <property type="entry name" value="Znf-C2HE"/>
</dbReference>
<evidence type="ECO:0000256" key="2">
    <source>
        <dbReference type="ARBA" id="ARBA00022723"/>
    </source>
</evidence>
<dbReference type="Pfam" id="PF01230">
    <property type="entry name" value="HIT"/>
    <property type="match status" value="1"/>
</dbReference>
<dbReference type="EMBL" id="BAAFSV010000005">
    <property type="protein sequence ID" value="GAB1319639.1"/>
    <property type="molecule type" value="Genomic_DNA"/>
</dbReference>
<keyword evidence="11" id="KW-1185">Reference proteome</keyword>
<evidence type="ECO:0000256" key="4">
    <source>
        <dbReference type="ARBA" id="ARBA00022833"/>
    </source>
</evidence>
<proteinExistence type="predicted"/>
<dbReference type="InterPro" id="IPR011146">
    <property type="entry name" value="HIT-like"/>
</dbReference>
<dbReference type="GeneID" id="98180591"/>
<evidence type="ECO:0000256" key="3">
    <source>
        <dbReference type="ARBA" id="ARBA00022771"/>
    </source>
</evidence>
<accession>A0ABQ0GPI8</accession>
<dbReference type="PANTHER" id="PTHR12486:SF4">
    <property type="entry name" value="APRATAXIN"/>
    <property type="match status" value="1"/>
</dbReference>
<feature type="domain" description="HIT" evidence="8">
    <location>
        <begin position="94"/>
        <end position="220"/>
    </location>
</feature>
<dbReference type="InterPro" id="IPR036265">
    <property type="entry name" value="HIT-like_sf"/>
</dbReference>
<organism evidence="10 11">
    <name type="scientific">Madurella fahalii</name>
    <dbReference type="NCBI Taxonomy" id="1157608"/>
    <lineage>
        <taxon>Eukaryota</taxon>
        <taxon>Fungi</taxon>
        <taxon>Dikarya</taxon>
        <taxon>Ascomycota</taxon>
        <taxon>Pezizomycotina</taxon>
        <taxon>Sordariomycetes</taxon>
        <taxon>Sordariomycetidae</taxon>
        <taxon>Sordariales</taxon>
        <taxon>Sordariales incertae sedis</taxon>
        <taxon>Madurella</taxon>
    </lineage>
</organism>
<evidence type="ECO:0000313" key="10">
    <source>
        <dbReference type="EMBL" id="GAB1319639.1"/>
    </source>
</evidence>
<dbReference type="Proteomes" id="UP001628179">
    <property type="component" value="Unassembled WGS sequence"/>
</dbReference>
<protein>
    <submittedName>
        <fullName evidence="10">Aprataxin-like protein</fullName>
    </submittedName>
</protein>
<comment type="caution">
    <text evidence="10">The sequence shown here is derived from an EMBL/GenBank/DDBJ whole genome shotgun (WGS) entry which is preliminary data.</text>
</comment>
<feature type="domain" description="Aprataxin C2HE/C2H2/C2HC zinc finger" evidence="9">
    <location>
        <begin position="235"/>
        <end position="293"/>
    </location>
</feature>
<feature type="compositionally biased region" description="Acidic residues" evidence="7">
    <location>
        <begin position="1"/>
        <end position="12"/>
    </location>
</feature>
<evidence type="ECO:0000256" key="7">
    <source>
        <dbReference type="SAM" id="MobiDB-lite"/>
    </source>
</evidence>
<keyword evidence="5" id="KW-0238">DNA-binding</keyword>
<dbReference type="SUPFAM" id="SSF54197">
    <property type="entry name" value="HIT-like"/>
    <property type="match status" value="1"/>
</dbReference>
<comment type="subcellular location">
    <subcellularLocation>
        <location evidence="1">Nucleus</location>
    </subcellularLocation>
</comment>
<evidence type="ECO:0000256" key="6">
    <source>
        <dbReference type="ARBA" id="ARBA00023242"/>
    </source>
</evidence>
<feature type="region of interest" description="Disordered" evidence="7">
    <location>
        <begin position="1"/>
        <end position="46"/>
    </location>
</feature>
<evidence type="ECO:0000313" key="11">
    <source>
        <dbReference type="Proteomes" id="UP001628179"/>
    </source>
</evidence>
<keyword evidence="4" id="KW-0862">Zinc</keyword>
<evidence type="ECO:0000256" key="1">
    <source>
        <dbReference type="ARBA" id="ARBA00004123"/>
    </source>
</evidence>
<gene>
    <name evidence="10" type="primary">HNT3</name>
    <name evidence="10" type="ORF">MFIFM68171_09849</name>
</gene>
<dbReference type="PROSITE" id="PS00892">
    <property type="entry name" value="HIT_1"/>
    <property type="match status" value="1"/>
</dbReference>
<evidence type="ECO:0000259" key="8">
    <source>
        <dbReference type="Pfam" id="PF01230"/>
    </source>
</evidence>
<dbReference type="RefSeq" id="XP_070921369.1">
    <property type="nucleotide sequence ID" value="XM_071065268.1"/>
</dbReference>
<evidence type="ECO:0000256" key="5">
    <source>
        <dbReference type="ARBA" id="ARBA00023125"/>
    </source>
</evidence>
<keyword evidence="2" id="KW-0479">Metal-binding</keyword>
<reference evidence="10 11" key="1">
    <citation type="submission" date="2024-09" db="EMBL/GenBank/DDBJ databases">
        <title>Itraconazole resistance in Madurella fahalii resulting from another homologue of gene encoding cytochrome P450 14-alpha sterol demethylase (CYP51).</title>
        <authorList>
            <person name="Yoshioka I."/>
            <person name="Fahal A.H."/>
            <person name="Kaneko S."/>
            <person name="Yaguchi T."/>
        </authorList>
    </citation>
    <scope>NUCLEOTIDE SEQUENCE [LARGE SCALE GENOMIC DNA]</scope>
    <source>
        <strain evidence="10 11">IFM 68171</strain>
    </source>
</reference>
<dbReference type="InterPro" id="IPR019808">
    <property type="entry name" value="Histidine_triad_CS"/>
</dbReference>
<name>A0ABQ0GPI8_9PEZI</name>